<name>A0ABX6YFA2_9MICO</name>
<feature type="region of interest" description="Disordered" evidence="1">
    <location>
        <begin position="1"/>
        <end position="33"/>
    </location>
</feature>
<feature type="compositionally biased region" description="Acidic residues" evidence="1">
    <location>
        <begin position="171"/>
        <end position="188"/>
    </location>
</feature>
<evidence type="ECO:0000313" key="3">
    <source>
        <dbReference type="Proteomes" id="UP000662814"/>
    </source>
</evidence>
<feature type="compositionally biased region" description="Basic and acidic residues" evidence="1">
    <location>
        <begin position="160"/>
        <end position="169"/>
    </location>
</feature>
<feature type="compositionally biased region" description="Acidic residues" evidence="1">
    <location>
        <begin position="196"/>
        <end position="216"/>
    </location>
</feature>
<dbReference type="InterPro" id="IPR021391">
    <property type="entry name" value="DUF3027"/>
</dbReference>
<keyword evidence="3" id="KW-1185">Reference proteome</keyword>
<sequence>MPESNDEITPDDGAASEHTSTTRDAAAAPQREADPVLLDSVEFARGALHDVTDDDSVGAFVGHSVDDDNTVTLQFANTLDGYPGWFWTVTLARVDGGEPTILESELMPGDSALLAPDWVPWSERLAEYRAQQEDATREAAEADDAASDDDDSDDDDDDDETRRHLHAGDVDGVDVDEFDHDDAEAESAEDSRVDDGDQDDADQDDSEDDSTDDDSDEAHRGSRRGGARGRRRSRGRRRN</sequence>
<accession>A0ABX6YFA2</accession>
<dbReference type="EMBL" id="CP061169">
    <property type="protein sequence ID" value="QPZ37355.1"/>
    <property type="molecule type" value="Genomic_DNA"/>
</dbReference>
<dbReference type="Proteomes" id="UP000662814">
    <property type="component" value="Chromosome"/>
</dbReference>
<feature type="compositionally biased region" description="Acidic residues" evidence="1">
    <location>
        <begin position="1"/>
        <end position="10"/>
    </location>
</feature>
<evidence type="ECO:0000256" key="1">
    <source>
        <dbReference type="SAM" id="MobiDB-lite"/>
    </source>
</evidence>
<dbReference type="Pfam" id="PF11228">
    <property type="entry name" value="DUF3027"/>
    <property type="match status" value="1"/>
</dbReference>
<feature type="compositionally biased region" description="Basic and acidic residues" evidence="1">
    <location>
        <begin position="129"/>
        <end position="140"/>
    </location>
</feature>
<feature type="compositionally biased region" description="Acidic residues" evidence="1">
    <location>
        <begin position="141"/>
        <end position="159"/>
    </location>
</feature>
<feature type="compositionally biased region" description="Basic residues" evidence="1">
    <location>
        <begin position="221"/>
        <end position="239"/>
    </location>
</feature>
<protein>
    <submittedName>
        <fullName evidence="2">DUF3027 domain-containing protein</fullName>
    </submittedName>
</protein>
<evidence type="ECO:0000313" key="2">
    <source>
        <dbReference type="EMBL" id="QPZ37355.1"/>
    </source>
</evidence>
<reference evidence="2 3" key="1">
    <citation type="submission" date="2020-12" db="EMBL/GenBank/DDBJ databases">
        <title>Microbacterium sp. HY060.</title>
        <authorList>
            <person name="Zhou J."/>
        </authorList>
    </citation>
    <scope>NUCLEOTIDE SEQUENCE [LARGE SCALE GENOMIC DNA]</scope>
    <source>
        <strain evidence="2 3">HY60</strain>
    </source>
</reference>
<dbReference type="RefSeq" id="WP_166992139.1">
    <property type="nucleotide sequence ID" value="NZ_CP061169.1"/>
</dbReference>
<organism evidence="2 3">
    <name type="scientific">Paramicrobacterium chengjingii</name>
    <dbReference type="NCBI Taxonomy" id="2769067"/>
    <lineage>
        <taxon>Bacteria</taxon>
        <taxon>Bacillati</taxon>
        <taxon>Actinomycetota</taxon>
        <taxon>Actinomycetes</taxon>
        <taxon>Micrococcales</taxon>
        <taxon>Microbacteriaceae</taxon>
        <taxon>Paramicrobacterium</taxon>
    </lineage>
</organism>
<gene>
    <name evidence="2" type="ORF">HCR76_10925</name>
</gene>
<feature type="region of interest" description="Disordered" evidence="1">
    <location>
        <begin position="129"/>
        <end position="239"/>
    </location>
</feature>
<proteinExistence type="predicted"/>